<organism evidence="1 2">
    <name type="scientific">Pleionea litopenaei</name>
    <dbReference type="NCBI Taxonomy" id="3070815"/>
    <lineage>
        <taxon>Bacteria</taxon>
        <taxon>Pseudomonadati</taxon>
        <taxon>Pseudomonadota</taxon>
        <taxon>Gammaproteobacteria</taxon>
        <taxon>Oceanospirillales</taxon>
        <taxon>Pleioneaceae</taxon>
        <taxon>Pleionea</taxon>
    </lineage>
</organism>
<dbReference type="RefSeq" id="WP_309204007.1">
    <property type="nucleotide sequence ID" value="NZ_CP133548.1"/>
</dbReference>
<dbReference type="EMBL" id="CP133548">
    <property type="protein sequence ID" value="WMS88784.1"/>
    <property type="molecule type" value="Genomic_DNA"/>
</dbReference>
<reference evidence="1 2" key="1">
    <citation type="submission" date="2023-08" db="EMBL/GenBank/DDBJ databases">
        <title>Pleionea litopenaei sp. nov., isolated from stomach of juvenile Litopenaeus vannamei.</title>
        <authorList>
            <person name="Rho A.M."/>
            <person name="Hwang C.Y."/>
        </authorList>
    </citation>
    <scope>NUCLEOTIDE SEQUENCE [LARGE SCALE GENOMIC DNA]</scope>
    <source>
        <strain evidence="1 2">HL-JVS1</strain>
    </source>
</reference>
<dbReference type="AlphaFoldDB" id="A0AA51RWK2"/>
<dbReference type="Proteomes" id="UP001239782">
    <property type="component" value="Chromosome"/>
</dbReference>
<name>A0AA51RWK2_9GAMM</name>
<sequence length="79" mass="8834">MEQEKDEIEAIVGRDISDDKGKYQVENLPEYIASEVNKIGLDNSLGLLAMLYSRFLTGASIPVLKEYGGNQGWLHGYIE</sequence>
<dbReference type="KEGG" id="plei:Q9312_07660"/>
<protein>
    <submittedName>
        <fullName evidence="1">Uncharacterized protein</fullName>
    </submittedName>
</protein>
<keyword evidence="2" id="KW-1185">Reference proteome</keyword>
<proteinExistence type="predicted"/>
<accession>A0AA51RWK2</accession>
<gene>
    <name evidence="1" type="ORF">Q9312_07660</name>
</gene>
<evidence type="ECO:0000313" key="2">
    <source>
        <dbReference type="Proteomes" id="UP001239782"/>
    </source>
</evidence>
<evidence type="ECO:0000313" key="1">
    <source>
        <dbReference type="EMBL" id="WMS88784.1"/>
    </source>
</evidence>